<reference evidence="6 7" key="1">
    <citation type="journal article" date="2019" name="Int. J. Syst. Evol. Microbiol.">
        <title>The Global Catalogue of Microorganisms (GCM) 10K type strain sequencing project: providing services to taxonomists for standard genome sequencing and annotation.</title>
        <authorList>
            <consortium name="The Broad Institute Genomics Platform"/>
            <consortium name="The Broad Institute Genome Sequencing Center for Infectious Disease"/>
            <person name="Wu L."/>
            <person name="Ma J."/>
        </authorList>
    </citation>
    <scope>NUCLEOTIDE SEQUENCE [LARGE SCALE GENOMIC DNA]</scope>
    <source>
        <strain evidence="6 7">JCM 14307</strain>
    </source>
</reference>
<feature type="compositionally biased region" description="Low complexity" evidence="4">
    <location>
        <begin position="76"/>
        <end position="92"/>
    </location>
</feature>
<comment type="caution">
    <text evidence="6">The sequence shown here is derived from an EMBL/GenBank/DDBJ whole genome shotgun (WGS) entry which is preliminary data.</text>
</comment>
<dbReference type="InterPro" id="IPR029058">
    <property type="entry name" value="AB_hydrolase_fold"/>
</dbReference>
<feature type="chain" id="PRO_5045823254" evidence="5">
    <location>
        <begin position="20"/>
        <end position="476"/>
    </location>
</feature>
<gene>
    <name evidence="6" type="ORF">GCM10009745_18740</name>
</gene>
<keyword evidence="1" id="KW-0378">Hydrolase</keyword>
<dbReference type="PANTHER" id="PTHR10272:SF0">
    <property type="entry name" value="PLATELET-ACTIVATING FACTOR ACETYLHYDROLASE"/>
    <property type="match status" value="1"/>
</dbReference>
<dbReference type="Gene3D" id="3.40.50.1820">
    <property type="entry name" value="alpha/beta hydrolase"/>
    <property type="match status" value="1"/>
</dbReference>
<evidence type="ECO:0000313" key="6">
    <source>
        <dbReference type="EMBL" id="GAA1675823.1"/>
    </source>
</evidence>
<dbReference type="Proteomes" id="UP001500280">
    <property type="component" value="Unassembled WGS sequence"/>
</dbReference>
<accession>A0ABN2GRW5</accession>
<keyword evidence="2" id="KW-0442">Lipid degradation</keyword>
<sequence>MLTRRLLLTTALLTPAARAAQSSGLLGGGGGAQPPAPWTTGSAAVTPSAAALTPGTLARSAGVAAPHAAAFAPFGAPTTAPGATTLTPAGATRLRPPARTAVQLRFPRPTGPFPVGTTELHLVDEGRADPWVPSRTRELMVSVWYPAQAVGERAAYLPPGTAEVYGAGAASALQQPVGSIDWVGARSHGVLMAPVRRGRYPVVVFSPGFGVPRGLASVIVAELASRGYVVVTVDHTYEAAAVEFPGGRLEVQTLPATGYALTARATRIADVRFVLDQLTKLARGTNPDAAHRRLPDGLGQILDLRKIGAFGHSAGGITAADVMDVDRRVRAGIDLDGQLGYGYPDPASVPAVKHGTDRPFLLFGTGGTGPNGGPMTHHTEPSWRMFWENSTGWQRDLNLPNGRHYSFIDHQVLIPWFQRFFTVPPELIANTIGSADPAAVLRALRTYIPAFFDQHLRQHPQYGVWRHALPETTFIR</sequence>
<evidence type="ECO:0000313" key="7">
    <source>
        <dbReference type="Proteomes" id="UP001500280"/>
    </source>
</evidence>
<dbReference type="EMBL" id="BAAANF010000005">
    <property type="protein sequence ID" value="GAA1675823.1"/>
    <property type="molecule type" value="Genomic_DNA"/>
</dbReference>
<protein>
    <submittedName>
        <fullName evidence="6">Lipase</fullName>
    </submittedName>
</protein>
<keyword evidence="7" id="KW-1185">Reference proteome</keyword>
<dbReference type="Pfam" id="PF03403">
    <property type="entry name" value="PAF-AH_p_II"/>
    <property type="match status" value="1"/>
</dbReference>
<feature type="region of interest" description="Disordered" evidence="4">
    <location>
        <begin position="76"/>
        <end position="95"/>
    </location>
</feature>
<keyword evidence="3" id="KW-0443">Lipid metabolism</keyword>
<evidence type="ECO:0000256" key="5">
    <source>
        <dbReference type="SAM" id="SignalP"/>
    </source>
</evidence>
<keyword evidence="5" id="KW-0732">Signal</keyword>
<evidence type="ECO:0000256" key="3">
    <source>
        <dbReference type="ARBA" id="ARBA00023098"/>
    </source>
</evidence>
<name>A0ABN2GRW5_9ACTN</name>
<evidence type="ECO:0000256" key="4">
    <source>
        <dbReference type="SAM" id="MobiDB-lite"/>
    </source>
</evidence>
<feature type="signal peptide" evidence="5">
    <location>
        <begin position="1"/>
        <end position="19"/>
    </location>
</feature>
<evidence type="ECO:0000256" key="1">
    <source>
        <dbReference type="ARBA" id="ARBA00022801"/>
    </source>
</evidence>
<proteinExistence type="predicted"/>
<feature type="region of interest" description="Disordered" evidence="4">
    <location>
        <begin position="24"/>
        <end position="43"/>
    </location>
</feature>
<organism evidence="6 7">
    <name type="scientific">Kribbella yunnanensis</name>
    <dbReference type="NCBI Taxonomy" id="190194"/>
    <lineage>
        <taxon>Bacteria</taxon>
        <taxon>Bacillati</taxon>
        <taxon>Actinomycetota</taxon>
        <taxon>Actinomycetes</taxon>
        <taxon>Propionibacteriales</taxon>
        <taxon>Kribbellaceae</taxon>
        <taxon>Kribbella</taxon>
    </lineage>
</organism>
<dbReference type="SUPFAM" id="SSF53474">
    <property type="entry name" value="alpha/beta-Hydrolases"/>
    <property type="match status" value="1"/>
</dbReference>
<dbReference type="RefSeq" id="WP_344148197.1">
    <property type="nucleotide sequence ID" value="NZ_BAAANF010000005.1"/>
</dbReference>
<evidence type="ECO:0000256" key="2">
    <source>
        <dbReference type="ARBA" id="ARBA00022963"/>
    </source>
</evidence>
<dbReference type="PANTHER" id="PTHR10272">
    <property type="entry name" value="PLATELET-ACTIVATING FACTOR ACETYLHYDROLASE"/>
    <property type="match status" value="1"/>
</dbReference>